<feature type="transmembrane region" description="Helical" evidence="1">
    <location>
        <begin position="321"/>
        <end position="339"/>
    </location>
</feature>
<accession>A0A060RGG2</accession>
<feature type="transmembrane region" description="Helical" evidence="1">
    <location>
        <begin position="48"/>
        <end position="70"/>
    </location>
</feature>
<evidence type="ECO:0000256" key="1">
    <source>
        <dbReference type="SAM" id="Phobius"/>
    </source>
</evidence>
<evidence type="ECO:0000313" key="3">
    <source>
        <dbReference type="Proteomes" id="UP000027584"/>
    </source>
</evidence>
<keyword evidence="1" id="KW-1133">Transmembrane helix</keyword>
<organism evidence="2 3">
    <name type="scientific">Streptococcus gallolyticus</name>
    <dbReference type="NCBI Taxonomy" id="315405"/>
    <lineage>
        <taxon>Bacteria</taxon>
        <taxon>Bacillati</taxon>
        <taxon>Bacillota</taxon>
        <taxon>Bacilli</taxon>
        <taxon>Lactobacillales</taxon>
        <taxon>Streptococcaceae</taxon>
        <taxon>Streptococcus</taxon>
    </lineage>
</organism>
<name>A0A060RGG2_9STRE</name>
<sequence length="387" mass="43611">MNKERLHIVLNTDIIDQLNLASGQELEAELYADKLVLQREEEPERRTLSSWVLIIATVLLSVVFFAISSMQGKSQILLVGDYSIITFLIGFGGVLGMAIFTITFILNRHLFLGGLKARVFWRMLPVIIISFTVILLLALLGFGWLLEQIFTGASFDKLTATLLLGVSIYAVSALWGQIAEQIRASWLTTVFTVIMISGVFISMATNSSLQWWQFNLSFLGTKEAKDSWQFNLTLMLSALILVALVDYLFVALGEKYGRNWKLRLMRMMLTLLGLDLGAVGYFPNNANSHLLHTRVAGYLVFIIIALIISVKWLLPNVTRDFLVMSYVIGGMLVGLEVAFEVVHYLSLTAFEISAFLLAFTWLIRLINHLERLLVPEKKIMTVTLESF</sequence>
<feature type="transmembrane region" description="Helical" evidence="1">
    <location>
        <begin position="295"/>
        <end position="314"/>
    </location>
</feature>
<keyword evidence="1" id="KW-0472">Membrane</keyword>
<dbReference type="AlphaFoldDB" id="A0A060RGG2"/>
<dbReference type="EMBL" id="CCBC010000133">
    <property type="protein sequence ID" value="CDO17666.1"/>
    <property type="molecule type" value="Genomic_DNA"/>
</dbReference>
<feature type="transmembrane region" description="Helical" evidence="1">
    <location>
        <begin position="232"/>
        <end position="252"/>
    </location>
</feature>
<comment type="caution">
    <text evidence="2">The sequence shown here is derived from an EMBL/GenBank/DDBJ whole genome shotgun (WGS) entry which is preliminary data.</text>
</comment>
<reference evidence="2 3" key="2">
    <citation type="submission" date="2014-05" db="EMBL/GenBank/DDBJ databases">
        <title>Genome sequence of Streptococcus gallolyticus.</title>
        <authorList>
            <person name="Del Campo R."/>
        </authorList>
    </citation>
    <scope>NUCLEOTIDE SEQUENCE [LARGE SCALE GENOMIC DNA]</scope>
    <source>
        <strain evidence="2 3">LMG17956</strain>
    </source>
</reference>
<feature type="transmembrane region" description="Helical" evidence="1">
    <location>
        <begin position="158"/>
        <end position="178"/>
    </location>
</feature>
<reference evidence="2 3" key="1">
    <citation type="submission" date="2014-02" db="EMBL/GenBank/DDBJ databases">
        <authorList>
            <person name="Manrique M."/>
        </authorList>
    </citation>
    <scope>NUCLEOTIDE SEQUENCE [LARGE SCALE GENOMIC DNA]</scope>
    <source>
        <strain evidence="2 3">LMG17956</strain>
    </source>
</reference>
<dbReference type="Proteomes" id="UP000027584">
    <property type="component" value="Unassembled WGS sequence"/>
</dbReference>
<keyword evidence="1" id="KW-0812">Transmembrane</keyword>
<feature type="transmembrane region" description="Helical" evidence="1">
    <location>
        <begin position="82"/>
        <end position="107"/>
    </location>
</feature>
<feature type="transmembrane region" description="Helical" evidence="1">
    <location>
        <begin position="264"/>
        <end position="283"/>
    </location>
</feature>
<gene>
    <name evidence="2" type="ORF">BN963_SGAL_00859</name>
</gene>
<feature type="transmembrane region" description="Helical" evidence="1">
    <location>
        <begin position="190"/>
        <end position="212"/>
    </location>
</feature>
<feature type="transmembrane region" description="Helical" evidence="1">
    <location>
        <begin position="345"/>
        <end position="363"/>
    </location>
</feature>
<protein>
    <submittedName>
        <fullName evidence="2">Putative permease</fullName>
    </submittedName>
</protein>
<proteinExistence type="predicted"/>
<feature type="transmembrane region" description="Helical" evidence="1">
    <location>
        <begin position="119"/>
        <end position="146"/>
    </location>
</feature>
<evidence type="ECO:0000313" key="2">
    <source>
        <dbReference type="EMBL" id="CDO17666.1"/>
    </source>
</evidence>